<keyword evidence="2" id="KW-0812">Transmembrane</keyword>
<comment type="subcellular location">
    <subcellularLocation>
        <location evidence="1">Membrane</location>
        <topology evidence="1">Single-pass membrane protein</topology>
    </subcellularLocation>
</comment>
<comment type="caution">
    <text evidence="6">The sequence shown here is derived from an EMBL/GenBank/DDBJ whole genome shotgun (WGS) entry which is preliminary data.</text>
</comment>
<dbReference type="Pfam" id="PF05359">
    <property type="entry name" value="DUF748"/>
    <property type="match status" value="1"/>
</dbReference>
<evidence type="ECO:0000256" key="4">
    <source>
        <dbReference type="ARBA" id="ARBA00023136"/>
    </source>
</evidence>
<keyword evidence="7" id="KW-1185">Reference proteome</keyword>
<dbReference type="RefSeq" id="WP_208308697.1">
    <property type="nucleotide sequence ID" value="NZ_JAGETX010000012.1"/>
</dbReference>
<feature type="domain" description="Translocation and assembly module TamB C-terminal" evidence="5">
    <location>
        <begin position="1040"/>
        <end position="1482"/>
    </location>
</feature>
<evidence type="ECO:0000256" key="3">
    <source>
        <dbReference type="ARBA" id="ARBA00022989"/>
    </source>
</evidence>
<keyword evidence="3" id="KW-1133">Transmembrane helix</keyword>
<accession>A0ABS3TGY4</accession>
<evidence type="ECO:0000256" key="2">
    <source>
        <dbReference type="ARBA" id="ARBA00022692"/>
    </source>
</evidence>
<evidence type="ECO:0000259" key="5">
    <source>
        <dbReference type="Pfam" id="PF04357"/>
    </source>
</evidence>
<name>A0ABS3TGY4_9BACT</name>
<sequence>MPRFLSVILKALLGLVGLVLLLVIGLLIALRIPTVQTRLVQRAATVLTEKLGQPVRIDRVDIRPFSRVLLEGVQVLDRRGNELFNIGRADADISLFSVFDPNHLHVGKLTLEEPRFALITYANEPDSTNLSQFLSAVQRLVGPSDTTKVSKPFDFQIESIGLRNGRFILDRRDEPRAPTYGQAVDYAHMRADSIYADFSNIRLVGDTVAARIQGLRTIESNSNTRMRELSAAMVYAPKFWEFADLMLRVENSRISNYLRFDYNRFLNFADFNDSVQVTARLQPSRLYSDDIAKFAPQLEDLNETVLISGQAKGYVRRFNTKNLDVRYGRNTHVVGDISVDGLPNFTESFIEARLRNSVVDGRDLRRYIPASGRGYVDRLGAVKLNGHFLGYYNDFVANGSFDTPLGKVVSDVNLKFKTDPRYSSYEGQIKTTDFQLGRLLGDQSVIRDVTMNGRVQGVGFTKEAARVQANATVQRIWLNGYRYRNIAINGNFRQQAFQGKVSVNDPNVKLAANGTVNLRTGAEAFDLRADVDRANLRALGLTNQNVTLATTADVQFQGLRLDELEGRVLLRNSRLGYQGNTVPIDTFDIVSTRQDGQRLTTLRSEVLDLRAKGNFDYTRVLDDVQRLVEEYRLNFESNDAAIANYYRRKRLRPTPEYQIDLDLYIKQANPVLQLFVPQLTVSDYSRVDGSFRNGNTSIFTLGGHFDEIRYDSVRVQDTDFSLTTSKLPNQPEVLAQASITSARQFLPGLGATENFYVEGVWDQEKINFSTALAQTNTTNRAQINGSLGFLPDAVQLTFRQSGVNLLDKQWTIAANNSVVISNGGKEIDIQNFIISNGAQSISAQGAISRDPAKELALNVQNFELQTLGDFTDNRLKGRVNAQGTVSNVFGQLALNTDLKVDSLRLDDVLLGDVEGKGTWDAPNARMAVNLDVERENRRVVNVTGTFTPQDVPNQLNLVGVLDEAPVKLAEPILNTLFKDLGGTAVGRLQVTGKLAAPHLVGSLDVANGKLTFIYLGTTYTFSDRITFTDDRIALNNIRLSDPLGNSGTIDGNIYHNGFQDMRLDLRANFRKLQALNTTRRDNDLYFGTAYATGTARVSGPTDDLLVNVSARSEAGTRLSLPFDNAAKAQQANYIRFVNHNIRDTTTVQIATDTAKLDLSGLRLNMNLDVTPDAYVEILLDESTGDIIRGTASGQLRLNIDTRGDFNMYGQIEIVRGAYNFTLQGLVNKEFVIRPGGTIAWNGDPLQGQMNLTAAYTQRTSVAPLLGSNTSVVPVTAVMNLSGPLLLPQINLNLEFNDIPSSLEGDLAPFLSALRNDEQELNRQVFSLIVFRQLTSPGTLSSVSFRGSDNAFGNSVGQVLSTQLSVLTSQIDPNLEISFNLNGLSAEQLQALQVRLSYSFLNGRLRITREGGFTNNYNAANTAPGSTVPVQTSFLGDLSLEYYLRPDGKFRARLRYETTPRDFSALAAGSSNANLQNQQRAGLSLLHTEQFNSFRELFARKRVRRRDAARKELNIDDDPRTTIK</sequence>
<reference evidence="6 7" key="1">
    <citation type="submission" date="2021-03" db="EMBL/GenBank/DDBJ databases">
        <authorList>
            <person name="Kim M.K."/>
        </authorList>
    </citation>
    <scope>NUCLEOTIDE SEQUENCE [LARGE SCALE GENOMIC DNA]</scope>
    <source>
        <strain evidence="6 7">BT507</strain>
    </source>
</reference>
<dbReference type="InterPro" id="IPR007452">
    <property type="entry name" value="TamB_C"/>
</dbReference>
<dbReference type="Pfam" id="PF04357">
    <property type="entry name" value="TamB"/>
    <property type="match status" value="1"/>
</dbReference>
<keyword evidence="4" id="KW-0472">Membrane</keyword>
<dbReference type="EMBL" id="JAGETX010000012">
    <property type="protein sequence ID" value="MBO3272443.1"/>
    <property type="molecule type" value="Genomic_DNA"/>
</dbReference>
<evidence type="ECO:0000256" key="1">
    <source>
        <dbReference type="ARBA" id="ARBA00004167"/>
    </source>
</evidence>
<dbReference type="InterPro" id="IPR008023">
    <property type="entry name" value="DUF748"/>
</dbReference>
<evidence type="ECO:0000313" key="6">
    <source>
        <dbReference type="EMBL" id="MBO3272443.1"/>
    </source>
</evidence>
<protein>
    <submittedName>
        <fullName evidence="6">Translocation/assembly module TamB domain-containing protein</fullName>
    </submittedName>
</protein>
<organism evidence="6 7">
    <name type="scientific">Hymenobacter defluvii</name>
    <dbReference type="NCBI Taxonomy" id="2054411"/>
    <lineage>
        <taxon>Bacteria</taxon>
        <taxon>Pseudomonadati</taxon>
        <taxon>Bacteroidota</taxon>
        <taxon>Cytophagia</taxon>
        <taxon>Cytophagales</taxon>
        <taxon>Hymenobacteraceae</taxon>
        <taxon>Hymenobacter</taxon>
    </lineage>
</organism>
<gene>
    <name evidence="6" type="ORF">J4D97_17450</name>
</gene>
<proteinExistence type="predicted"/>
<dbReference type="Proteomes" id="UP000670527">
    <property type="component" value="Unassembled WGS sequence"/>
</dbReference>
<evidence type="ECO:0000313" key="7">
    <source>
        <dbReference type="Proteomes" id="UP000670527"/>
    </source>
</evidence>